<evidence type="ECO:0000259" key="7">
    <source>
        <dbReference type="Pfam" id="PF00155"/>
    </source>
</evidence>
<keyword evidence="9" id="KW-1185">Reference proteome</keyword>
<dbReference type="GO" id="GO:0008483">
    <property type="term" value="F:transaminase activity"/>
    <property type="evidence" value="ECO:0007669"/>
    <property type="project" value="UniProtKB-KW"/>
</dbReference>
<evidence type="ECO:0000313" key="9">
    <source>
        <dbReference type="Proteomes" id="UP000019102"/>
    </source>
</evidence>
<evidence type="ECO:0000256" key="3">
    <source>
        <dbReference type="ARBA" id="ARBA00022576"/>
    </source>
</evidence>
<dbReference type="STRING" id="1298598.JCM21714_1090"/>
<evidence type="ECO:0000256" key="6">
    <source>
        <dbReference type="RuleBase" id="RU000481"/>
    </source>
</evidence>
<dbReference type="eggNOG" id="COG0436">
    <property type="taxonomic scope" value="Bacteria"/>
</dbReference>
<dbReference type="SUPFAM" id="SSF53383">
    <property type="entry name" value="PLP-dependent transferases"/>
    <property type="match status" value="1"/>
</dbReference>
<sequence>MMDHTIVISGFSKSFAMTGWRLGYAAGPVEIIKAMTKIHQYTMMCAPTMAQHGAIEALRNGNESVKEMRTSYKQRRNFVVKALNEMGLACHLPGGAFYVFPSVKATGYSSEEFAQMLLEEERVAVVPGHVFGESGEGYIRCSYATSIKQLDEAMKRMNRFVQKHCK</sequence>
<comment type="caution">
    <text evidence="8">The sequence shown here is derived from an EMBL/GenBank/DDBJ whole genome shotgun (WGS) entry which is preliminary data.</text>
</comment>
<dbReference type="Gene3D" id="3.90.1150.10">
    <property type="entry name" value="Aspartate Aminotransferase, domain 1"/>
    <property type="match status" value="1"/>
</dbReference>
<dbReference type="PANTHER" id="PTHR46383">
    <property type="entry name" value="ASPARTATE AMINOTRANSFERASE"/>
    <property type="match status" value="1"/>
</dbReference>
<dbReference type="InterPro" id="IPR015422">
    <property type="entry name" value="PyrdxlP-dep_Trfase_small"/>
</dbReference>
<keyword evidence="3 6" id="KW-0032">Aminotransferase</keyword>
<dbReference type="EMBL" id="BAVS01000003">
    <property type="protein sequence ID" value="GAE92109.1"/>
    <property type="molecule type" value="Genomic_DNA"/>
</dbReference>
<dbReference type="EC" id="2.6.1.-" evidence="6"/>
<dbReference type="InterPro" id="IPR050596">
    <property type="entry name" value="AspAT/PAT-like"/>
</dbReference>
<protein>
    <recommendedName>
        <fullName evidence="6">Aminotransferase</fullName>
        <ecNumber evidence="6">2.6.1.-</ecNumber>
    </recommendedName>
</protein>
<name>W4VH73_9BACI</name>
<feature type="domain" description="Aminotransferase class I/classII large" evidence="7">
    <location>
        <begin position="3"/>
        <end position="156"/>
    </location>
</feature>
<dbReference type="GO" id="GO:0006520">
    <property type="term" value="P:amino acid metabolic process"/>
    <property type="evidence" value="ECO:0007669"/>
    <property type="project" value="InterPro"/>
</dbReference>
<reference evidence="8 9" key="1">
    <citation type="journal article" date="2014" name="Genome Announc.">
        <title>Draft Genome Sequence of the Boron-Tolerant and Moderately Halotolerant Bacterium Gracilibacillus boraciitolerans JCM 21714T.</title>
        <authorList>
            <person name="Ahmed I."/>
            <person name="Oshima K."/>
            <person name="Suda W."/>
            <person name="Kitamura K."/>
            <person name="Iida T."/>
            <person name="Ohmori Y."/>
            <person name="Fujiwara T."/>
            <person name="Hattori M."/>
            <person name="Ohkuma M."/>
        </authorList>
    </citation>
    <scope>NUCLEOTIDE SEQUENCE [LARGE SCALE GENOMIC DNA]</scope>
    <source>
        <strain evidence="8 9">JCM 21714</strain>
    </source>
</reference>
<organism evidence="8 9">
    <name type="scientific">Gracilibacillus boraciitolerans JCM 21714</name>
    <dbReference type="NCBI Taxonomy" id="1298598"/>
    <lineage>
        <taxon>Bacteria</taxon>
        <taxon>Bacillati</taxon>
        <taxon>Bacillota</taxon>
        <taxon>Bacilli</taxon>
        <taxon>Bacillales</taxon>
        <taxon>Bacillaceae</taxon>
        <taxon>Gracilibacillus</taxon>
    </lineage>
</organism>
<evidence type="ECO:0000256" key="5">
    <source>
        <dbReference type="ARBA" id="ARBA00022898"/>
    </source>
</evidence>
<dbReference type="CDD" id="cd00609">
    <property type="entry name" value="AAT_like"/>
    <property type="match status" value="1"/>
</dbReference>
<comment type="cofactor">
    <cofactor evidence="1 6">
        <name>pyridoxal 5'-phosphate</name>
        <dbReference type="ChEBI" id="CHEBI:597326"/>
    </cofactor>
</comment>
<proteinExistence type="inferred from homology"/>
<dbReference type="Pfam" id="PF00155">
    <property type="entry name" value="Aminotran_1_2"/>
    <property type="match status" value="1"/>
</dbReference>
<evidence type="ECO:0000256" key="1">
    <source>
        <dbReference type="ARBA" id="ARBA00001933"/>
    </source>
</evidence>
<dbReference type="InterPro" id="IPR015424">
    <property type="entry name" value="PyrdxlP-dep_Trfase"/>
</dbReference>
<comment type="similarity">
    <text evidence="2 6">Belongs to the class-I pyridoxal-phosphate-dependent aminotransferase family.</text>
</comment>
<dbReference type="InterPro" id="IPR004839">
    <property type="entry name" value="Aminotransferase_I/II_large"/>
</dbReference>
<dbReference type="PANTHER" id="PTHR46383:SF3">
    <property type="entry name" value="ASPARTATE AMINOTRANSFERASE-RELATED"/>
    <property type="match status" value="1"/>
</dbReference>
<keyword evidence="5" id="KW-0663">Pyridoxal phosphate</keyword>
<dbReference type="PROSITE" id="PS00105">
    <property type="entry name" value="AA_TRANSFER_CLASS_1"/>
    <property type="match status" value="1"/>
</dbReference>
<evidence type="ECO:0000256" key="2">
    <source>
        <dbReference type="ARBA" id="ARBA00007441"/>
    </source>
</evidence>
<accession>W4VH73</accession>
<dbReference type="InterPro" id="IPR004838">
    <property type="entry name" value="NHTrfase_class1_PyrdxlP-BS"/>
</dbReference>
<evidence type="ECO:0000313" key="8">
    <source>
        <dbReference type="EMBL" id="GAE92109.1"/>
    </source>
</evidence>
<dbReference type="Proteomes" id="UP000019102">
    <property type="component" value="Unassembled WGS sequence"/>
</dbReference>
<dbReference type="InterPro" id="IPR015421">
    <property type="entry name" value="PyrdxlP-dep_Trfase_major"/>
</dbReference>
<dbReference type="Gene3D" id="3.40.640.10">
    <property type="entry name" value="Type I PLP-dependent aspartate aminotransferase-like (Major domain)"/>
    <property type="match status" value="1"/>
</dbReference>
<dbReference type="AlphaFoldDB" id="W4VH73"/>
<evidence type="ECO:0000256" key="4">
    <source>
        <dbReference type="ARBA" id="ARBA00022679"/>
    </source>
</evidence>
<keyword evidence="4 6" id="KW-0808">Transferase</keyword>
<dbReference type="GO" id="GO:0030170">
    <property type="term" value="F:pyridoxal phosphate binding"/>
    <property type="evidence" value="ECO:0007669"/>
    <property type="project" value="InterPro"/>
</dbReference>
<gene>
    <name evidence="8" type="ORF">JCM21714_1090</name>
</gene>